<comment type="caution">
    <text evidence="1">The sequence shown here is derived from an EMBL/GenBank/DDBJ whole genome shotgun (WGS) entry which is preliminary data.</text>
</comment>
<gene>
    <name evidence="1" type="ORF">T01_14383</name>
</gene>
<name>A0A0V0YUM5_TRISP</name>
<protein>
    <submittedName>
        <fullName evidence="1">Uncharacterized protein</fullName>
    </submittedName>
</protein>
<reference evidence="1 2" key="1">
    <citation type="submission" date="2015-01" db="EMBL/GenBank/DDBJ databases">
        <title>Evolution of Trichinella species and genotypes.</title>
        <authorList>
            <person name="Korhonen P.K."/>
            <person name="Edoardo P."/>
            <person name="Giuseppe L.R."/>
            <person name="Gasser R.B."/>
        </authorList>
    </citation>
    <scope>NUCLEOTIDE SEQUENCE [LARGE SCALE GENOMIC DNA]</scope>
    <source>
        <strain evidence="1">ISS3</strain>
    </source>
</reference>
<dbReference type="AlphaFoldDB" id="A0A0V0YUM5"/>
<keyword evidence="2" id="KW-1185">Reference proteome</keyword>
<accession>A0A0V0YUM5</accession>
<evidence type="ECO:0000313" key="1">
    <source>
        <dbReference type="EMBL" id="KRY04053.1"/>
    </source>
</evidence>
<organism evidence="1 2">
    <name type="scientific">Trichinella spiralis</name>
    <name type="common">Trichina worm</name>
    <dbReference type="NCBI Taxonomy" id="6334"/>
    <lineage>
        <taxon>Eukaryota</taxon>
        <taxon>Metazoa</taxon>
        <taxon>Ecdysozoa</taxon>
        <taxon>Nematoda</taxon>
        <taxon>Enoplea</taxon>
        <taxon>Dorylaimia</taxon>
        <taxon>Trichinellida</taxon>
        <taxon>Trichinellidae</taxon>
        <taxon>Trichinella</taxon>
    </lineage>
</organism>
<dbReference type="EMBL" id="JYDH01004614">
    <property type="protein sequence ID" value="KRY04053.1"/>
    <property type="molecule type" value="Genomic_DNA"/>
</dbReference>
<evidence type="ECO:0000313" key="2">
    <source>
        <dbReference type="Proteomes" id="UP000054776"/>
    </source>
</evidence>
<dbReference type="InParanoid" id="A0A0V0YUM5"/>
<dbReference type="Proteomes" id="UP000054776">
    <property type="component" value="Unassembled WGS sequence"/>
</dbReference>
<proteinExistence type="predicted"/>
<sequence>MRDVGIFVNLTRECEACRKSLDVSLCANKCKWQQSLTTL</sequence>